<sequence>MKRILFACILVSACDTTQVPDDTGVAEEAPAIDLSMCKMQDLSDRIGQPVADIRSLLPEGTRVLAPNSVATQDYRPTRANVYVDDKGTIMRIACG</sequence>
<dbReference type="Gene3D" id="3.30.10.10">
    <property type="entry name" value="Trypsin Inhibitor V, subunit A"/>
    <property type="match status" value="1"/>
</dbReference>
<dbReference type="AlphaFoldDB" id="A0A2R8C304"/>
<dbReference type="RefSeq" id="WP_108785104.1">
    <property type="nucleotide sequence ID" value="NZ_ONZG01000001.1"/>
</dbReference>
<name>A0A2R8C304_9RHOB</name>
<organism evidence="1 2">
    <name type="scientific">Falsiruegeria mediterranea M17</name>
    <dbReference type="NCBI Taxonomy" id="1200281"/>
    <lineage>
        <taxon>Bacteria</taxon>
        <taxon>Pseudomonadati</taxon>
        <taxon>Pseudomonadota</taxon>
        <taxon>Alphaproteobacteria</taxon>
        <taxon>Rhodobacterales</taxon>
        <taxon>Roseobacteraceae</taxon>
        <taxon>Falsiruegeria</taxon>
    </lineage>
</organism>
<evidence type="ECO:0008006" key="3">
    <source>
        <dbReference type="Google" id="ProtNLM"/>
    </source>
</evidence>
<proteinExistence type="predicted"/>
<keyword evidence="2" id="KW-1185">Reference proteome</keyword>
<reference evidence="2" key="1">
    <citation type="submission" date="2018-03" db="EMBL/GenBank/DDBJ databases">
        <authorList>
            <person name="Rodrigo-Torres L."/>
            <person name="Arahal R. D."/>
            <person name="Lucena T."/>
        </authorList>
    </citation>
    <scope>NUCLEOTIDE SEQUENCE [LARGE SCALE GENOMIC DNA]</scope>
    <source>
        <strain evidence="2">CECT 7615</strain>
    </source>
</reference>
<gene>
    <name evidence="1" type="ORF">TRM7615_00261</name>
</gene>
<dbReference type="EMBL" id="ONZG01000001">
    <property type="protein sequence ID" value="SPJ26792.1"/>
    <property type="molecule type" value="Genomic_DNA"/>
</dbReference>
<evidence type="ECO:0000313" key="1">
    <source>
        <dbReference type="EMBL" id="SPJ26792.1"/>
    </source>
</evidence>
<dbReference type="InterPro" id="IPR021719">
    <property type="entry name" value="Prot_inh_I78"/>
</dbReference>
<dbReference type="Proteomes" id="UP000244898">
    <property type="component" value="Unassembled WGS sequence"/>
</dbReference>
<dbReference type="OrthoDB" id="8724542at2"/>
<dbReference type="Pfam" id="PF11720">
    <property type="entry name" value="Inhibitor_I78"/>
    <property type="match status" value="1"/>
</dbReference>
<evidence type="ECO:0000313" key="2">
    <source>
        <dbReference type="Proteomes" id="UP000244898"/>
    </source>
</evidence>
<protein>
    <recommendedName>
        <fullName evidence="3">Peptidase inhibitor I78 family protein</fullName>
    </recommendedName>
</protein>
<accession>A0A2R8C304</accession>